<evidence type="ECO:0000313" key="1">
    <source>
        <dbReference type="EMBL" id="CBX95144.1"/>
    </source>
</evidence>
<gene>
    <name evidence="1" type="ORF">LEMA_P115590.1</name>
</gene>
<evidence type="ECO:0000313" key="2">
    <source>
        <dbReference type="Proteomes" id="UP000002668"/>
    </source>
</evidence>
<proteinExistence type="predicted"/>
<dbReference type="HOGENOM" id="CLU_860722_0_0_1"/>
<dbReference type="AlphaFoldDB" id="E4ZUR5"/>
<accession>E4ZUR5</accession>
<sequence>MAAQDPGKQRGINAVSAYWLLDEGQARAGVDLANIGHDNEGFGDWVEVNGGPWGCGLREPDVWRQRPAPISSHPTAHFLGHEQCHSHPNNTYAHNDPSSLHPDGSTPETLCKIDAVQLVWLQVTMDTALVVCGIFLAERWGAQFILLCDLVSRVFVSAWALVVGECDYGVDRTGKRGPRASFFGRTLHPLTANADDTHWPLFEGVGWGVRVSIYGVYPDYSDHVLSRLCGCFQIQKTSFASFAPIEIPVSSEDVEPLLGNRSNSPAPVAKRLCIAVEHIPKHYRCLRMRCVKPATNTVNRIMAGYILSAKALVNFDLLAIAIL</sequence>
<keyword evidence="2" id="KW-1185">Reference proteome</keyword>
<protein>
    <submittedName>
        <fullName evidence="1">Predicted protein</fullName>
    </submittedName>
</protein>
<reference evidence="2" key="1">
    <citation type="journal article" date="2011" name="Nat. Commun.">
        <title>Effector diversification within compartments of the Leptosphaeria maculans genome affected by Repeat-Induced Point mutations.</title>
        <authorList>
            <person name="Rouxel T."/>
            <person name="Grandaubert J."/>
            <person name="Hane J.K."/>
            <person name="Hoede C."/>
            <person name="van de Wouw A.P."/>
            <person name="Couloux A."/>
            <person name="Dominguez V."/>
            <person name="Anthouard V."/>
            <person name="Bally P."/>
            <person name="Bourras S."/>
            <person name="Cozijnsen A.J."/>
            <person name="Ciuffetti L.M."/>
            <person name="Degrave A."/>
            <person name="Dilmaghani A."/>
            <person name="Duret L."/>
            <person name="Fudal I."/>
            <person name="Goodwin S.B."/>
            <person name="Gout L."/>
            <person name="Glaser N."/>
            <person name="Linglin J."/>
            <person name="Kema G.H.J."/>
            <person name="Lapalu N."/>
            <person name="Lawrence C.B."/>
            <person name="May K."/>
            <person name="Meyer M."/>
            <person name="Ollivier B."/>
            <person name="Poulain J."/>
            <person name="Schoch C.L."/>
            <person name="Simon A."/>
            <person name="Spatafora J.W."/>
            <person name="Stachowiak A."/>
            <person name="Turgeon B.G."/>
            <person name="Tyler B.M."/>
            <person name="Vincent D."/>
            <person name="Weissenbach J."/>
            <person name="Amselem J."/>
            <person name="Quesneville H."/>
            <person name="Oliver R.P."/>
            <person name="Wincker P."/>
            <person name="Balesdent M.-H."/>
            <person name="Howlett B.J."/>
        </authorList>
    </citation>
    <scope>NUCLEOTIDE SEQUENCE [LARGE SCALE GENOMIC DNA]</scope>
    <source>
        <strain evidence="2">JN3 / isolate v23.1.3 / race Av1-4-5-6-7-8</strain>
    </source>
</reference>
<dbReference type="OrthoDB" id="194139at2759"/>
<name>E4ZUR5_LEPMJ</name>
<dbReference type="InParanoid" id="E4ZUR5"/>
<dbReference type="Proteomes" id="UP000002668">
    <property type="component" value="Genome"/>
</dbReference>
<organism evidence="2">
    <name type="scientific">Leptosphaeria maculans (strain JN3 / isolate v23.1.3 / race Av1-4-5-6-7-8)</name>
    <name type="common">Blackleg fungus</name>
    <name type="synonym">Phoma lingam</name>
    <dbReference type="NCBI Taxonomy" id="985895"/>
    <lineage>
        <taxon>Eukaryota</taxon>
        <taxon>Fungi</taxon>
        <taxon>Dikarya</taxon>
        <taxon>Ascomycota</taxon>
        <taxon>Pezizomycotina</taxon>
        <taxon>Dothideomycetes</taxon>
        <taxon>Pleosporomycetidae</taxon>
        <taxon>Pleosporales</taxon>
        <taxon>Pleosporineae</taxon>
        <taxon>Leptosphaeriaceae</taxon>
        <taxon>Plenodomus</taxon>
        <taxon>Plenodomus lingam/Leptosphaeria maculans species complex</taxon>
    </lineage>
</organism>
<dbReference type="VEuPathDB" id="FungiDB:LEMA_P115590.1"/>
<dbReference type="EMBL" id="FP929126">
    <property type="protein sequence ID" value="CBX95144.1"/>
    <property type="molecule type" value="Genomic_DNA"/>
</dbReference>